<evidence type="ECO:0000256" key="3">
    <source>
        <dbReference type="PIRSR" id="PIRSR000077-1"/>
    </source>
</evidence>
<gene>
    <name evidence="6" type="ORF">AWRI3580_g655</name>
</gene>
<dbReference type="Gene3D" id="3.40.30.10">
    <property type="entry name" value="Glutaredoxin"/>
    <property type="match status" value="1"/>
</dbReference>
<evidence type="ECO:0000256" key="1">
    <source>
        <dbReference type="ARBA" id="ARBA00023157"/>
    </source>
</evidence>
<dbReference type="CDD" id="cd02947">
    <property type="entry name" value="TRX_family"/>
    <property type="match status" value="1"/>
</dbReference>
<dbReference type="FunFam" id="3.40.30.10:FF:000245">
    <property type="entry name" value="Thioredoxin"/>
    <property type="match status" value="1"/>
</dbReference>
<dbReference type="Proteomes" id="UP000095358">
    <property type="component" value="Unassembled WGS sequence"/>
</dbReference>
<evidence type="ECO:0000313" key="6">
    <source>
        <dbReference type="EMBL" id="OEJ91819.1"/>
    </source>
</evidence>
<dbReference type="PANTHER" id="PTHR46115">
    <property type="entry name" value="THIOREDOXIN-LIKE PROTEIN 1"/>
    <property type="match status" value="1"/>
</dbReference>
<evidence type="ECO:0000259" key="5">
    <source>
        <dbReference type="PROSITE" id="PS51352"/>
    </source>
</evidence>
<protein>
    <recommendedName>
        <fullName evidence="2">Thioredoxin</fullName>
    </recommendedName>
</protein>
<dbReference type="Pfam" id="PF00085">
    <property type="entry name" value="Thioredoxin"/>
    <property type="match status" value="1"/>
</dbReference>
<dbReference type="STRING" id="29833.A0A1E5RYE9"/>
<dbReference type="InterPro" id="IPR036249">
    <property type="entry name" value="Thioredoxin-like_sf"/>
</dbReference>
<evidence type="ECO:0000256" key="4">
    <source>
        <dbReference type="PIRSR" id="PIRSR000077-4"/>
    </source>
</evidence>
<dbReference type="PRINTS" id="PR00421">
    <property type="entry name" value="THIOREDOXIN"/>
</dbReference>
<reference evidence="7" key="1">
    <citation type="journal article" date="2016" name="Genome Announc.">
        <title>Genome sequences of three species of Hanseniaspora isolated from spontaneous wine fermentations.</title>
        <authorList>
            <person name="Sternes P.R."/>
            <person name="Lee D."/>
            <person name="Kutyna D.R."/>
            <person name="Borneman A.R."/>
        </authorList>
    </citation>
    <scope>NUCLEOTIDE SEQUENCE [LARGE SCALE GENOMIC DNA]</scope>
    <source>
        <strain evidence="7">AWRI3580</strain>
    </source>
</reference>
<comment type="similarity">
    <text evidence="2">Belongs to the thioredoxin family.</text>
</comment>
<sequence>MAVTSINTPAEFQSQVLTAQDGKIKIVDFYATWCGPCKAIAPMIEKWSTNQYADANVDFFKVDVDAVDVVAREQEVSSMPTFIFFKNGQKVDQIIGADLRGLKTKLDAQL</sequence>
<dbReference type="PIRSF" id="PIRSF000077">
    <property type="entry name" value="Thioredoxin"/>
    <property type="match status" value="1"/>
</dbReference>
<keyword evidence="7" id="KW-1185">Reference proteome</keyword>
<keyword evidence="4" id="KW-0676">Redox-active center</keyword>
<accession>A0A1E5RYE9</accession>
<dbReference type="GO" id="GO:0015035">
    <property type="term" value="F:protein-disulfide reductase activity"/>
    <property type="evidence" value="ECO:0007669"/>
    <property type="project" value="InterPro"/>
</dbReference>
<organism evidence="6 7">
    <name type="scientific">Hanseniaspora uvarum</name>
    <name type="common">Yeast</name>
    <name type="synonym">Kloeckera apiculata</name>
    <dbReference type="NCBI Taxonomy" id="29833"/>
    <lineage>
        <taxon>Eukaryota</taxon>
        <taxon>Fungi</taxon>
        <taxon>Dikarya</taxon>
        <taxon>Ascomycota</taxon>
        <taxon>Saccharomycotina</taxon>
        <taxon>Saccharomycetes</taxon>
        <taxon>Saccharomycodales</taxon>
        <taxon>Saccharomycodaceae</taxon>
        <taxon>Hanseniaspora</taxon>
    </lineage>
</organism>
<dbReference type="AlphaFoldDB" id="A0A1E5RYE9"/>
<dbReference type="InterPro" id="IPR005746">
    <property type="entry name" value="Thioredoxin"/>
</dbReference>
<evidence type="ECO:0000313" key="7">
    <source>
        <dbReference type="Proteomes" id="UP000095358"/>
    </source>
</evidence>
<dbReference type="VEuPathDB" id="FungiDB:AWRI3580_g655"/>
<feature type="site" description="Contributes to redox potential value" evidence="3">
    <location>
        <position position="36"/>
    </location>
</feature>
<dbReference type="OrthoDB" id="10263751at2759"/>
<feature type="disulfide bond" description="Redox-active" evidence="4">
    <location>
        <begin position="34"/>
        <end position="37"/>
    </location>
</feature>
<dbReference type="PROSITE" id="PS00194">
    <property type="entry name" value="THIOREDOXIN_1"/>
    <property type="match status" value="1"/>
</dbReference>
<comment type="caution">
    <text evidence="6">The sequence shown here is derived from an EMBL/GenBank/DDBJ whole genome shotgun (WGS) entry which is preliminary data.</text>
</comment>
<proteinExistence type="inferred from homology"/>
<dbReference type="PROSITE" id="PS51352">
    <property type="entry name" value="THIOREDOXIN_2"/>
    <property type="match status" value="1"/>
</dbReference>
<keyword evidence="1 4" id="KW-1015">Disulfide bond</keyword>
<dbReference type="InterPro" id="IPR017937">
    <property type="entry name" value="Thioredoxin_CS"/>
</dbReference>
<feature type="site" description="Deprotonates C-terminal active site Cys" evidence="3">
    <location>
        <position position="28"/>
    </location>
</feature>
<feature type="site" description="Contributes to redox potential value" evidence="3">
    <location>
        <position position="35"/>
    </location>
</feature>
<feature type="active site" description="Nucleophile" evidence="3">
    <location>
        <position position="34"/>
    </location>
</feature>
<dbReference type="EMBL" id="LPNN01000002">
    <property type="protein sequence ID" value="OEJ91819.1"/>
    <property type="molecule type" value="Genomic_DNA"/>
</dbReference>
<evidence type="ECO:0000256" key="2">
    <source>
        <dbReference type="PIRNR" id="PIRNR000077"/>
    </source>
</evidence>
<name>A0A1E5RYE9_HANUV</name>
<dbReference type="InterPro" id="IPR013766">
    <property type="entry name" value="Thioredoxin_domain"/>
</dbReference>
<dbReference type="SUPFAM" id="SSF52833">
    <property type="entry name" value="Thioredoxin-like"/>
    <property type="match status" value="1"/>
</dbReference>
<feature type="domain" description="Thioredoxin" evidence="5">
    <location>
        <begin position="1"/>
        <end position="110"/>
    </location>
</feature>
<feature type="active site" description="Nucleophile" evidence="3">
    <location>
        <position position="37"/>
    </location>
</feature>